<sequence length="2897" mass="324665">MYIYIEREGLCTCLRGENKGREQMDYTGMNEVIAHYVEKQGPRRSSAAMKRPRPSTEDSAPLREALKMFGQRATALDAELSTLDKPPVAFQGKLWTLVLELRPYFLVALSSNELEIPEEMKKLCQAEDPHRLLRYVWLALRIYISVARIAAVVPGVLLHSILTLFSLLPVFGAPSLLAATDEKMLFKGINQALIVLSHRYPSVFQQLLHTLLREDTMGAFIFSPTPGRRRSYGRCLIELCDPPVVHGVPLGAGSLFALSIVSSSVYESVCVARGFCEIMTDLFKSNVPFQPTLGERGVLFRLACSLLTVDFHEGPMPRLVSGFIEPLEGVSGAYPSDEKEPSLLNLFQTSAGATLCVMMSHGFFIKSIHGPMLFYTLTQHLCEMSFAKEMMDLNVTWELELLRWLTETSVTSGDASTSPVIGKTRETDISDGVEGISLPHKWLENLFLKPRVLNDVIRALIGCVHRQASSESIEAGTILLKLLREMMPQHSCMPRLIEEAFYGMAADMINALLDARILQPMLWLADASPRLGVLHQLIELFPLDTVRPFIQRHLTLRYGKEPADSHLLATANASVVLRDEKSIQSTLSEAWERLANGESVIAADAVVILLRSAEEIDMESMARGLLEAMAGGTVTLRHLDSPPHVALLYSALLERLPISSGSGCEALCFMKKVMRSRGENSDLALWRTIGVLRGFRKRIAQQCRSRILVAASPCWAEVEAISDAAAIMLTTLGEISEVLEMIALSISDLSFEESASDEAPMLFWQQMVALVTDTVSITEWLRSHLSACGNGEAATASEVIVLDDEEEEETAKMPETLNLEDGVFIVASSKRCREQPHRQRSSKAEKEEGEEGEEKMNSDSTTRNNRGGGVEAVLRGISAPLEAIGWAGRQFLIARSSLGSDALNDTLLSFVCLCVALSPVRWDAMEEIILSRGLNHSNCIIRRGYAALALRIFFTRWDDESITHMLSDNLLRFEENEAEKQHFFLETLQAAFTGEFQTVLARQGMYRDVSSFAIASLPLVIAPTRHKERSRKACSSVLEVCIKIWEKNDFTLPTKSAALTAAHAIMLHLSWSVADLCWRDAEMIYTSFFKAMCDLEESDVREVVLASLEDLLPHCVLSDGGEEKLQRIAALLWETLSPGGIFSRVMAHILLEYARESVSVKLEKVQKLLGFLSRPLEELPEMVAHSRESLIVSLIYLEAGRRLREAGSRRETMDTGLKKDKRENVGDGVLSNFNLAVEMALAIVECGPLTEMILQALVTPVTITTEGRALTKDVFYVLDAMAELVGLSNGPLKKSHHVPICIVRRCLCSLSLLIRFLGSHATSIAPKLPAILEHCSVRSQLVRPVCAVWRDLIANCTKEYLKEHSPAIVVDLLSMEQLAEGHGRSRGYDDCDDEGDPLPLLEEAMRIVYESSSQEAFWESYFKVMGKTNVLIHRLGVNGGNTVSAAESLNVENTPIITERNATVVVAGFLSVMHSSSTKCKEVFVRALYQYLSKTDSAGRMEMTRAAGASPQLIPTLLNCACELRDDHIEYILACVGMIGAAAHSHAPLLATGRELTPREGTISFSVKSGRSAALRGMQFLPEDVLDWRTLAHKLLSVYCPRALANTADPTMHDRAAYAVQQLLRVCTDAERQPLDRLPLQTQEVLHVDELNQYTWWSHLEPTCRQMLAGYTTTRYDKRVITKTERRSPVYFSKMSFSEWMDSWFCDLVERCEGVFGRMMGSLRNMAKGDHALITFLLPLIIVHLLRAGNADHCNAVLLEVMNLLHAASPGASHGKEQSGSIYSQSIMREVVTPGARATGVEEHVQEVFHILEDIEHLRLNLIRTIHQLNAQRVGNVDQSEMMRVDDVCKQFLLQVDWTTRAKAAVAIGSNVRALRCIESQRYLPSIQDVMQKNISLQRIFATLGDRDSSRSLHRTQEHQLEDAAFSYENNGEWSLALQASELVLQQRPNSINHQFTALRCMQQLGQLHLMSRYSQALLLQSSRVPAEHRKQDKLFLEARMAALQNYANEAAWRLGEWKNIQTRQDLPVSLAPPIVAFNNLLCKRGTLKEVFSACKVQRQKIAPVIRAAFRESYAQVYQHVVVLHALTDIETAAETVTSLRAPPAGSDGKMISVHDDFLKNAACLREFGSLLQQRARLTESTPETKELLMSLHRSIFRAFDMKEEVTNTWMQHAKMLRDEGFLEAALSAAKQASFSDGFLDPSHCTTVAKLLYEMNMSNQAIEFAEDAVNNKLVPLAIRANLRVLVTRWRQETGYQTSREVIAGYESALKMSDSEKAHHHLALFYDTLYRSIQSPLQESGLVLSASSDDMEDKKMVRNVESYVLQAIHHFGLALRRGSKTMIVSLPRMLTLWLNCSAILATLTARSGSISALADSVLKKMNEMMERYLLQKDTKLPATQLITALPQLLSRIGHENTRVVGIITGTVVNLMMEFPQQCLWQVLPIVFSKQHHRRETVHNAIVLEFVKRVPSEKKLVENMLSFFKSFIELCNCPATSLTGGRSSSEVSIAGQSFMQRIQRILPSTRIILPTMANLSPNVMHVAENSSVFAGSAAFKSLEDHVTIMSSLQKPKRITVVSDEGERVLFLCKARDEPRKDMRMMEIASLMNTFFLTDPEPRRKRFALRRYAVSALSDDCAIIEWVNNLSPFRRVVEDCYAMDGTGVRVSQVKVWKSMVDSGSLSKIDMLQKHIFPKTRPVLHGWFHRHFHSHQEWFNARNSYTQATALWSIAGHIVGLGDRHGENLMLDLRCGELMHVDFACLFDKGESLEVPERVRFRLTQNVVDGMGILGVDGPFRACCQVALRCQMKNKTAVMSVVETLLYEPLVEWTRHSSLRQRNFDPKQLIGRVSRRLDGFLDLYSPTREKDTFALSCEGQVSRLISHSSAVENLAEMYVWWMPWL</sequence>
<keyword evidence="9" id="KW-0067">ATP-binding</keyword>
<dbReference type="SMART" id="SM00146">
    <property type="entry name" value="PI3Kc"/>
    <property type="match status" value="1"/>
</dbReference>
<reference evidence="16 17" key="1">
    <citation type="journal article" date="2005" name="Science">
        <title>The genome sequence of Trypanosoma cruzi, etiologic agent of Chagas disease.</title>
        <authorList>
            <person name="El-Sayed N.M."/>
            <person name="Myler P.J."/>
            <person name="Bartholomeu D.C."/>
            <person name="Nilsson D."/>
            <person name="Aggarwal G."/>
            <person name="Tran A.N."/>
            <person name="Ghedin E."/>
            <person name="Worthey E.A."/>
            <person name="Delcher A.L."/>
            <person name="Blandin G."/>
            <person name="Westenberger S.J."/>
            <person name="Caler E."/>
            <person name="Cerqueira G.C."/>
            <person name="Branche C."/>
            <person name="Haas B."/>
            <person name="Anupama A."/>
            <person name="Arner E."/>
            <person name="Aslund L."/>
            <person name="Attipoe P."/>
            <person name="Bontempi E."/>
            <person name="Bringaud F."/>
            <person name="Burton P."/>
            <person name="Cadag E."/>
            <person name="Campbell D.A."/>
            <person name="Carrington M."/>
            <person name="Crabtree J."/>
            <person name="Darban H."/>
            <person name="da Silveira J.F."/>
            <person name="de Jong P."/>
            <person name="Edwards K."/>
            <person name="Englund P.T."/>
            <person name="Fazelina G."/>
            <person name="Feldblyum T."/>
            <person name="Ferella M."/>
            <person name="Frasch A.C."/>
            <person name="Gull K."/>
            <person name="Horn D."/>
            <person name="Hou L."/>
            <person name="Huang Y."/>
            <person name="Kindlund E."/>
            <person name="Klingbeil M."/>
            <person name="Kluge S."/>
            <person name="Koo H."/>
            <person name="Lacerda D."/>
            <person name="Levin M.J."/>
            <person name="Lorenzi H."/>
            <person name="Louie T."/>
            <person name="Machado C.R."/>
            <person name="McCulloch R."/>
            <person name="McKenna A."/>
            <person name="Mizuno Y."/>
            <person name="Mottram J.C."/>
            <person name="Nelson S."/>
            <person name="Ochaya S."/>
            <person name="Osoegawa K."/>
            <person name="Pai G."/>
            <person name="Parsons M."/>
            <person name="Pentony M."/>
            <person name="Pettersson U."/>
            <person name="Pop M."/>
            <person name="Ramirez J.L."/>
            <person name="Rinta J."/>
            <person name="Robertson L."/>
            <person name="Salzberg S.L."/>
            <person name="Sanchez D.O."/>
            <person name="Seyler A."/>
            <person name="Sharma R."/>
            <person name="Shetty J."/>
            <person name="Simpson A.J."/>
            <person name="Sisk E."/>
            <person name="Tammi M.T."/>
            <person name="Tarleton R."/>
            <person name="Teixeira S."/>
            <person name="Van Aken S."/>
            <person name="Vogt C."/>
            <person name="Ward P.N."/>
            <person name="Wickstead B."/>
            <person name="Wortman J."/>
            <person name="White O."/>
            <person name="Fraser C.M."/>
            <person name="Stuart K.D."/>
            <person name="Andersson B."/>
        </authorList>
    </citation>
    <scope>NUCLEOTIDE SEQUENCE [LARGE SCALE GENOMIC DNA]</scope>
    <source>
        <strain evidence="16 17">CL Brener</strain>
    </source>
</reference>
<keyword evidence="11" id="KW-0539">Nucleus</keyword>
<dbReference type="KEGG" id="tcr:506223.120"/>
<dbReference type="Pfam" id="PF02260">
    <property type="entry name" value="FATC"/>
    <property type="match status" value="1"/>
</dbReference>
<dbReference type="InterPro" id="IPR011009">
    <property type="entry name" value="Kinase-like_dom_sf"/>
</dbReference>
<dbReference type="InterPro" id="IPR003152">
    <property type="entry name" value="FATC_dom"/>
</dbReference>
<dbReference type="PROSITE" id="PS51189">
    <property type="entry name" value="FAT"/>
    <property type="match status" value="1"/>
</dbReference>
<organism evidence="16 17">
    <name type="scientific">Trypanosoma cruzi (strain CL Brener)</name>
    <dbReference type="NCBI Taxonomy" id="353153"/>
    <lineage>
        <taxon>Eukaryota</taxon>
        <taxon>Discoba</taxon>
        <taxon>Euglenozoa</taxon>
        <taxon>Kinetoplastea</taxon>
        <taxon>Metakinetoplastina</taxon>
        <taxon>Trypanosomatida</taxon>
        <taxon>Trypanosomatidae</taxon>
        <taxon>Trypanosoma</taxon>
        <taxon>Schizotrypanum</taxon>
    </lineage>
</organism>
<dbReference type="InParanoid" id="Q4DEX9"/>
<feature type="domain" description="FAT" evidence="14">
    <location>
        <begin position="1860"/>
        <end position="2447"/>
    </location>
</feature>
<evidence type="ECO:0000256" key="4">
    <source>
        <dbReference type="ARBA" id="ARBA00022527"/>
    </source>
</evidence>
<dbReference type="EMBL" id="AAHK01000558">
    <property type="protein sequence ID" value="EAN91091.1"/>
    <property type="molecule type" value="Genomic_DNA"/>
</dbReference>
<dbReference type="InterPro" id="IPR050517">
    <property type="entry name" value="DDR_Repair_Kinase"/>
</dbReference>
<evidence type="ECO:0000259" key="15">
    <source>
        <dbReference type="PROSITE" id="PS51190"/>
    </source>
</evidence>
<dbReference type="PANTHER" id="PTHR11139">
    <property type="entry name" value="ATAXIA TELANGIECTASIA MUTATED ATM -RELATED"/>
    <property type="match status" value="1"/>
</dbReference>
<dbReference type="Pfam" id="PF08064">
    <property type="entry name" value="UME"/>
    <property type="match status" value="1"/>
</dbReference>
<evidence type="ECO:0000313" key="16">
    <source>
        <dbReference type="EMBL" id="EAN91091.1"/>
    </source>
</evidence>
<evidence type="ECO:0000259" key="13">
    <source>
        <dbReference type="PROSITE" id="PS50290"/>
    </source>
</evidence>
<dbReference type="InterPro" id="IPR057564">
    <property type="entry name" value="HEAT_ATR"/>
</dbReference>
<dbReference type="GO" id="GO:0000077">
    <property type="term" value="P:DNA damage checkpoint signaling"/>
    <property type="evidence" value="ECO:0007669"/>
    <property type="project" value="TreeGrafter"/>
</dbReference>
<dbReference type="InterPro" id="IPR016024">
    <property type="entry name" value="ARM-type_fold"/>
</dbReference>
<dbReference type="PROSITE" id="PS50290">
    <property type="entry name" value="PI3_4_KINASE_3"/>
    <property type="match status" value="1"/>
</dbReference>
<dbReference type="SUPFAM" id="SSF56112">
    <property type="entry name" value="Protein kinase-like (PK-like)"/>
    <property type="match status" value="1"/>
</dbReference>
<dbReference type="GeneID" id="3544232"/>
<evidence type="ECO:0000256" key="2">
    <source>
        <dbReference type="ARBA" id="ARBA00010769"/>
    </source>
</evidence>
<feature type="domain" description="PI3K/PI4K catalytic" evidence="13">
    <location>
        <begin position="2556"/>
        <end position="2864"/>
    </location>
</feature>
<dbReference type="GO" id="GO:0000723">
    <property type="term" value="P:telomere maintenance"/>
    <property type="evidence" value="ECO:0007669"/>
    <property type="project" value="TreeGrafter"/>
</dbReference>
<proteinExistence type="inferred from homology"/>
<dbReference type="GO" id="GO:0004674">
    <property type="term" value="F:protein serine/threonine kinase activity"/>
    <property type="evidence" value="ECO:0007669"/>
    <property type="project" value="UniProtKB-KW"/>
</dbReference>
<dbReference type="InterPro" id="IPR036940">
    <property type="entry name" value="PI3/4_kinase_cat_sf"/>
</dbReference>
<dbReference type="CDD" id="cd00892">
    <property type="entry name" value="PIKKc_ATR"/>
    <property type="match status" value="1"/>
</dbReference>
<dbReference type="EC" id="2.7.11.1" evidence="3"/>
<dbReference type="InterPro" id="IPR012993">
    <property type="entry name" value="UME"/>
</dbReference>
<dbReference type="InterPro" id="IPR003151">
    <property type="entry name" value="PIK-rel_kinase_FAT"/>
</dbReference>
<feature type="domain" description="FATC" evidence="15">
    <location>
        <begin position="2865"/>
        <end position="2897"/>
    </location>
</feature>
<dbReference type="Proteomes" id="UP000002296">
    <property type="component" value="Unassembled WGS sequence"/>
</dbReference>
<evidence type="ECO:0000313" key="17">
    <source>
        <dbReference type="Proteomes" id="UP000002296"/>
    </source>
</evidence>
<dbReference type="OMA" id="MNEMMER"/>
<dbReference type="GO" id="GO:0005634">
    <property type="term" value="C:nucleus"/>
    <property type="evidence" value="ECO:0007669"/>
    <property type="project" value="UniProtKB-SubCell"/>
</dbReference>
<gene>
    <name evidence="16" type="ORF">Tc00.1047053506223.120</name>
</gene>
<evidence type="ECO:0000256" key="3">
    <source>
        <dbReference type="ARBA" id="ARBA00012513"/>
    </source>
</evidence>
<evidence type="ECO:0000256" key="6">
    <source>
        <dbReference type="ARBA" id="ARBA00022741"/>
    </source>
</evidence>
<dbReference type="PaxDb" id="353153-Q4DEX9"/>
<evidence type="ECO:0000256" key="7">
    <source>
        <dbReference type="ARBA" id="ARBA00022763"/>
    </source>
</evidence>
<dbReference type="STRING" id="353153.Q4DEX9"/>
<keyword evidence="6" id="KW-0547">Nucleotide-binding</keyword>
<keyword evidence="8 16" id="KW-0418">Kinase</keyword>
<comment type="caution">
    <text evidence="16">The sequence shown here is derived from an EMBL/GenBank/DDBJ whole genome shotgun (WGS) entry which is preliminary data.</text>
</comment>
<dbReference type="SMART" id="SM01343">
    <property type="entry name" value="FATC"/>
    <property type="match status" value="1"/>
</dbReference>
<dbReference type="Gene3D" id="1.10.1070.11">
    <property type="entry name" value="Phosphatidylinositol 3-/4-kinase, catalytic domain"/>
    <property type="match status" value="1"/>
</dbReference>
<dbReference type="InterPro" id="IPR000403">
    <property type="entry name" value="PI3/4_kinase_cat_dom"/>
</dbReference>
<evidence type="ECO:0000256" key="12">
    <source>
        <dbReference type="SAM" id="MobiDB-lite"/>
    </source>
</evidence>
<dbReference type="Gene3D" id="3.30.1010.10">
    <property type="entry name" value="Phosphatidylinositol 3-kinase Catalytic Subunit, Chain A, domain 4"/>
    <property type="match status" value="1"/>
</dbReference>
<dbReference type="PROSITE" id="PS51190">
    <property type="entry name" value="FATC"/>
    <property type="match status" value="1"/>
</dbReference>
<dbReference type="Pfam" id="PF23593">
    <property type="entry name" value="HEAT_ATR"/>
    <property type="match status" value="1"/>
</dbReference>
<evidence type="ECO:0000256" key="10">
    <source>
        <dbReference type="ARBA" id="ARBA00023204"/>
    </source>
</evidence>
<dbReference type="PANTHER" id="PTHR11139:SF69">
    <property type="entry name" value="SERINE_THREONINE-PROTEIN KINASE ATR"/>
    <property type="match status" value="1"/>
</dbReference>
<protein>
    <recommendedName>
        <fullName evidence="3">non-specific serine/threonine protein kinase</fullName>
        <ecNumber evidence="3">2.7.11.1</ecNumber>
    </recommendedName>
</protein>
<comment type="subcellular location">
    <subcellularLocation>
        <location evidence="1">Nucleus</location>
    </subcellularLocation>
</comment>
<name>Q4DEX9_TRYCC</name>
<keyword evidence="4" id="KW-0723">Serine/threonine-protein kinase</keyword>
<evidence type="ECO:0000259" key="14">
    <source>
        <dbReference type="PROSITE" id="PS51189"/>
    </source>
</evidence>
<dbReference type="SUPFAM" id="SSF48371">
    <property type="entry name" value="ARM repeat"/>
    <property type="match status" value="1"/>
</dbReference>
<evidence type="ECO:0000256" key="8">
    <source>
        <dbReference type="ARBA" id="ARBA00022777"/>
    </source>
</evidence>
<feature type="compositionally biased region" description="Basic and acidic residues" evidence="12">
    <location>
        <begin position="831"/>
        <end position="846"/>
    </location>
</feature>
<evidence type="ECO:0000256" key="1">
    <source>
        <dbReference type="ARBA" id="ARBA00004123"/>
    </source>
</evidence>
<keyword evidence="5" id="KW-0808">Transferase</keyword>
<comment type="similarity">
    <text evidence="2">Belongs to the PI3/PI4-kinase family. ATM subfamily.</text>
</comment>
<accession>Q4DEX9</accession>
<dbReference type="GO" id="GO:0005694">
    <property type="term" value="C:chromosome"/>
    <property type="evidence" value="ECO:0007669"/>
    <property type="project" value="TreeGrafter"/>
</dbReference>
<keyword evidence="17" id="KW-1185">Reference proteome</keyword>
<keyword evidence="10" id="KW-0234">DNA repair</keyword>
<dbReference type="GO" id="GO:0006281">
    <property type="term" value="P:DNA repair"/>
    <property type="evidence" value="ECO:0007669"/>
    <property type="project" value="UniProtKB-KW"/>
</dbReference>
<evidence type="ECO:0000256" key="9">
    <source>
        <dbReference type="ARBA" id="ARBA00022840"/>
    </source>
</evidence>
<evidence type="ECO:0000256" key="11">
    <source>
        <dbReference type="ARBA" id="ARBA00023242"/>
    </source>
</evidence>
<dbReference type="Pfam" id="PF02259">
    <property type="entry name" value="FAT"/>
    <property type="match status" value="1"/>
</dbReference>
<feature type="region of interest" description="Disordered" evidence="12">
    <location>
        <begin position="831"/>
        <end position="867"/>
    </location>
</feature>
<dbReference type="RefSeq" id="XP_812942.1">
    <property type="nucleotide sequence ID" value="XM_807849.1"/>
</dbReference>
<dbReference type="Pfam" id="PF00454">
    <property type="entry name" value="PI3_PI4_kinase"/>
    <property type="match status" value="1"/>
</dbReference>
<dbReference type="eggNOG" id="KOG0890">
    <property type="taxonomic scope" value="Eukaryota"/>
</dbReference>
<keyword evidence="7" id="KW-0227">DNA damage</keyword>
<evidence type="ECO:0000256" key="5">
    <source>
        <dbReference type="ARBA" id="ARBA00022679"/>
    </source>
</evidence>
<dbReference type="GO" id="GO:0005524">
    <property type="term" value="F:ATP binding"/>
    <property type="evidence" value="ECO:0007669"/>
    <property type="project" value="UniProtKB-KW"/>
</dbReference>
<dbReference type="InterPro" id="IPR014009">
    <property type="entry name" value="PIK_FAT"/>
</dbReference>